<dbReference type="Proteomes" id="UP000295726">
    <property type="component" value="Unassembled WGS sequence"/>
</dbReference>
<evidence type="ECO:0000313" key="10">
    <source>
        <dbReference type="EMBL" id="TCS77756.1"/>
    </source>
</evidence>
<dbReference type="RefSeq" id="WP_132381953.1">
    <property type="nucleotide sequence ID" value="NZ_SLZZ01000015.1"/>
</dbReference>
<dbReference type="SUPFAM" id="SSF46785">
    <property type="entry name" value="Winged helix' DNA-binding domain"/>
    <property type="match status" value="1"/>
</dbReference>
<reference evidence="10 11" key="1">
    <citation type="submission" date="2019-03" db="EMBL/GenBank/DDBJ databases">
        <title>Genomic Encyclopedia of Type Strains, Phase IV (KMG-IV): sequencing the most valuable type-strain genomes for metagenomic binning, comparative biology and taxonomic classification.</title>
        <authorList>
            <person name="Goeker M."/>
        </authorList>
    </citation>
    <scope>NUCLEOTIDE SEQUENCE [LARGE SCALE GENOMIC DNA]</scope>
    <source>
        <strain evidence="10 11">DSM 29489</strain>
    </source>
</reference>
<dbReference type="OrthoDB" id="9806864at2"/>
<gene>
    <name evidence="10" type="ORF">EDD59_11575</name>
</gene>
<comment type="similarity">
    <text evidence="6">Belongs to the SarZ family.</text>
</comment>
<evidence type="ECO:0000256" key="1">
    <source>
        <dbReference type="ARBA" id="ARBA00004496"/>
    </source>
</evidence>
<dbReference type="PRINTS" id="PR00598">
    <property type="entry name" value="HTHMARR"/>
</dbReference>
<evidence type="ECO:0000256" key="5">
    <source>
        <dbReference type="ARBA" id="ARBA00023163"/>
    </source>
</evidence>
<dbReference type="AlphaFoldDB" id="A0A4R3K4R3"/>
<organism evidence="10 11">
    <name type="scientific">Muricomes intestini</name>
    <dbReference type="NCBI Taxonomy" id="1796634"/>
    <lineage>
        <taxon>Bacteria</taxon>
        <taxon>Bacillati</taxon>
        <taxon>Bacillota</taxon>
        <taxon>Clostridia</taxon>
        <taxon>Lachnospirales</taxon>
        <taxon>Lachnospiraceae</taxon>
        <taxon>Muricomes</taxon>
    </lineage>
</organism>
<keyword evidence="4" id="KW-0238">DNA-binding</keyword>
<dbReference type="InterPro" id="IPR055166">
    <property type="entry name" value="Transc_reg_Sar_Rot_HTH"/>
</dbReference>
<evidence type="ECO:0000256" key="8">
    <source>
        <dbReference type="ARBA" id="ARBA00047207"/>
    </source>
</evidence>
<evidence type="ECO:0000256" key="3">
    <source>
        <dbReference type="ARBA" id="ARBA00023015"/>
    </source>
</evidence>
<dbReference type="InterPro" id="IPR000835">
    <property type="entry name" value="HTH_MarR-typ"/>
</dbReference>
<keyword evidence="5" id="KW-0804">Transcription</keyword>
<dbReference type="Gene3D" id="1.10.10.10">
    <property type="entry name" value="Winged helix-like DNA-binding domain superfamily/Winged helix DNA-binding domain"/>
    <property type="match status" value="1"/>
</dbReference>
<evidence type="ECO:0000256" key="4">
    <source>
        <dbReference type="ARBA" id="ARBA00023125"/>
    </source>
</evidence>
<dbReference type="GO" id="GO:0003677">
    <property type="term" value="F:DNA binding"/>
    <property type="evidence" value="ECO:0007669"/>
    <property type="project" value="UniProtKB-KW"/>
</dbReference>
<dbReference type="FunFam" id="1.10.10.10:FF:000163">
    <property type="entry name" value="MarR family transcriptional regulator"/>
    <property type="match status" value="1"/>
</dbReference>
<feature type="domain" description="HTH marR-type" evidence="9">
    <location>
        <begin position="11"/>
        <end position="141"/>
    </location>
</feature>
<evidence type="ECO:0000256" key="6">
    <source>
        <dbReference type="ARBA" id="ARBA00046337"/>
    </source>
</evidence>
<evidence type="ECO:0000313" key="11">
    <source>
        <dbReference type="Proteomes" id="UP000295726"/>
    </source>
</evidence>
<keyword evidence="3" id="KW-0805">Transcription regulation</keyword>
<dbReference type="GO" id="GO:0005737">
    <property type="term" value="C:cytoplasm"/>
    <property type="evidence" value="ECO:0007669"/>
    <property type="project" value="UniProtKB-SubCell"/>
</dbReference>
<proteinExistence type="inferred from homology"/>
<dbReference type="GO" id="GO:0003700">
    <property type="term" value="F:DNA-binding transcription factor activity"/>
    <property type="evidence" value="ECO:0007669"/>
    <property type="project" value="InterPro"/>
</dbReference>
<comment type="caution">
    <text evidence="10">The sequence shown here is derived from an EMBL/GenBank/DDBJ whole genome shotgun (WGS) entry which is preliminary data.</text>
</comment>
<keyword evidence="11" id="KW-1185">Reference proteome</keyword>
<dbReference type="SMART" id="SM00347">
    <property type="entry name" value="HTH_MARR"/>
    <property type="match status" value="1"/>
</dbReference>
<dbReference type="PROSITE" id="PS50995">
    <property type="entry name" value="HTH_MARR_2"/>
    <property type="match status" value="1"/>
</dbReference>
<dbReference type="EMBL" id="SLZZ01000015">
    <property type="protein sequence ID" value="TCS77756.1"/>
    <property type="molecule type" value="Genomic_DNA"/>
</dbReference>
<accession>A0A4R3K4R3</accession>
<evidence type="ECO:0000256" key="2">
    <source>
        <dbReference type="ARBA" id="ARBA00022490"/>
    </source>
</evidence>
<evidence type="ECO:0000259" key="9">
    <source>
        <dbReference type="PROSITE" id="PS50995"/>
    </source>
</evidence>
<dbReference type="Pfam" id="PF22381">
    <property type="entry name" value="Staph_reg_Sar_Rot"/>
    <property type="match status" value="1"/>
</dbReference>
<dbReference type="PANTHER" id="PTHR42756:SF1">
    <property type="entry name" value="TRANSCRIPTIONAL REPRESSOR OF EMRAB OPERON"/>
    <property type="match status" value="1"/>
</dbReference>
<evidence type="ECO:0000256" key="7">
    <source>
        <dbReference type="ARBA" id="ARBA00047188"/>
    </source>
</evidence>
<name>A0A4R3K4R3_9FIRM</name>
<comment type="subcellular location">
    <subcellularLocation>
        <location evidence="1">Cytoplasm</location>
    </subcellularLocation>
</comment>
<dbReference type="PANTHER" id="PTHR42756">
    <property type="entry name" value="TRANSCRIPTIONAL REGULATOR, MARR"/>
    <property type="match status" value="1"/>
</dbReference>
<dbReference type="InterPro" id="IPR036390">
    <property type="entry name" value="WH_DNA-bd_sf"/>
</dbReference>
<keyword evidence="2" id="KW-0963">Cytoplasm</keyword>
<sequence>MSDKYDALKLENQLCFPLYACSKEIVKLYKPYLDELDLTYTQYITMMVLWEHKQVNVKELGKYLYLDSGTLTPVLKKLEQKGWVERSRAKEDERVLNVTLTKAGEVLREKAVEVPKHIGSCLKLDLEEIQMLYKTLYKILGQFES</sequence>
<dbReference type="InterPro" id="IPR036388">
    <property type="entry name" value="WH-like_DNA-bd_sf"/>
</dbReference>
<protein>
    <recommendedName>
        <fullName evidence="7">HTH-type transcriptional regulator SarZ</fullName>
    </recommendedName>
    <alternativeName>
        <fullName evidence="8">Staphylococcal accessory regulator Z</fullName>
    </alternativeName>
</protein>